<evidence type="ECO:0000256" key="1">
    <source>
        <dbReference type="ARBA" id="ARBA00005331"/>
    </source>
</evidence>
<comment type="similarity">
    <text evidence="1">Belongs to the ATG16 family.</text>
</comment>
<name>U4LTW8_PYROM</name>
<dbReference type="EMBL" id="HF935546">
    <property type="protein sequence ID" value="CCX31156.1"/>
    <property type="molecule type" value="Genomic_DNA"/>
</dbReference>
<feature type="compositionally biased region" description="Polar residues" evidence="3">
    <location>
        <begin position="36"/>
        <end position="54"/>
    </location>
</feature>
<reference evidence="5 6" key="1">
    <citation type="journal article" date="2013" name="PLoS Genet.">
        <title>The genome and development-dependent transcriptomes of Pyronema confluens: a window into fungal evolution.</title>
        <authorList>
            <person name="Traeger S."/>
            <person name="Altegoer F."/>
            <person name="Freitag M."/>
            <person name="Gabaldon T."/>
            <person name="Kempken F."/>
            <person name="Kumar A."/>
            <person name="Marcet-Houben M."/>
            <person name="Poggeler S."/>
            <person name="Stajich J.E."/>
            <person name="Nowrousian M."/>
        </authorList>
    </citation>
    <scope>NUCLEOTIDE SEQUENCE [LARGE SCALE GENOMIC DNA]</scope>
    <source>
        <strain evidence="6">CBS 100304</strain>
        <tissue evidence="5">Vegetative mycelium</tissue>
    </source>
</reference>
<evidence type="ECO:0000259" key="4">
    <source>
        <dbReference type="Pfam" id="PF08614"/>
    </source>
</evidence>
<dbReference type="OrthoDB" id="8949486at2759"/>
<dbReference type="OMA" id="NHEIDAR"/>
<accession>U4LTW8</accession>
<dbReference type="AlphaFoldDB" id="U4LTW8"/>
<dbReference type="InterPro" id="IPR013923">
    <property type="entry name" value="Autophagy-rel_prot_16_dom"/>
</dbReference>
<dbReference type="STRING" id="1076935.U4LTW8"/>
<evidence type="ECO:0000313" key="6">
    <source>
        <dbReference type="Proteomes" id="UP000018144"/>
    </source>
</evidence>
<dbReference type="Gene3D" id="1.20.5.170">
    <property type="match status" value="1"/>
</dbReference>
<dbReference type="Pfam" id="PF08614">
    <property type="entry name" value="ATG16"/>
    <property type="match status" value="1"/>
</dbReference>
<feature type="coiled-coil region" evidence="2">
    <location>
        <begin position="80"/>
        <end position="149"/>
    </location>
</feature>
<proteinExistence type="inferred from homology"/>
<evidence type="ECO:0000313" key="5">
    <source>
        <dbReference type="EMBL" id="CCX31156.1"/>
    </source>
</evidence>
<feature type="region of interest" description="Disordered" evidence="3">
    <location>
        <begin position="34"/>
        <end position="54"/>
    </location>
</feature>
<feature type="domain" description="Autophagy-related protein 16" evidence="4">
    <location>
        <begin position="46"/>
        <end position="162"/>
    </location>
</feature>
<dbReference type="Proteomes" id="UP000018144">
    <property type="component" value="Unassembled WGS sequence"/>
</dbReference>
<sequence length="174" mass="19922">MSTTAWSSIFLKELETRDRREKAYDDIISASPAAAGSQTLGGSTPSITSPTNNDDITRLRADFALAQQQHGVLTAEVRSLKKQLLTLSKAETERVRLKARVEELEKEVIAKERDRQLAADEQLAQEYQVNMMTDRLLELRTDNQELVERWMKLKAEEAEKMNRAMEWEERGGLR</sequence>
<protein>
    <submittedName>
        <fullName evidence="5">Similar to Autophagy protein 16 acc. no. Q4WVH5</fullName>
    </submittedName>
</protein>
<gene>
    <name evidence="5" type="ORF">PCON_10110</name>
</gene>
<evidence type="ECO:0000256" key="3">
    <source>
        <dbReference type="SAM" id="MobiDB-lite"/>
    </source>
</evidence>
<evidence type="ECO:0000256" key="2">
    <source>
        <dbReference type="SAM" id="Coils"/>
    </source>
</evidence>
<keyword evidence="2" id="KW-0175">Coiled coil</keyword>
<keyword evidence="6" id="KW-1185">Reference proteome</keyword>
<organism evidence="5 6">
    <name type="scientific">Pyronema omphalodes (strain CBS 100304)</name>
    <name type="common">Pyronema confluens</name>
    <dbReference type="NCBI Taxonomy" id="1076935"/>
    <lineage>
        <taxon>Eukaryota</taxon>
        <taxon>Fungi</taxon>
        <taxon>Dikarya</taxon>
        <taxon>Ascomycota</taxon>
        <taxon>Pezizomycotina</taxon>
        <taxon>Pezizomycetes</taxon>
        <taxon>Pezizales</taxon>
        <taxon>Pyronemataceae</taxon>
        <taxon>Pyronema</taxon>
    </lineage>
</organism>